<evidence type="ECO:0000313" key="1">
    <source>
        <dbReference type="EMBL" id="OJZ91680.1"/>
    </source>
</evidence>
<accession>A0A1M3TXY6</accession>
<name>A0A1M3TXY6_ASPLC</name>
<organism evidence="1 2">
    <name type="scientific">Aspergillus luchuensis (strain CBS 106.47)</name>
    <dbReference type="NCBI Taxonomy" id="1137211"/>
    <lineage>
        <taxon>Eukaryota</taxon>
        <taxon>Fungi</taxon>
        <taxon>Dikarya</taxon>
        <taxon>Ascomycota</taxon>
        <taxon>Pezizomycotina</taxon>
        <taxon>Eurotiomycetes</taxon>
        <taxon>Eurotiomycetidae</taxon>
        <taxon>Eurotiales</taxon>
        <taxon>Aspergillaceae</taxon>
        <taxon>Aspergillus</taxon>
        <taxon>Aspergillus subgen. Circumdati</taxon>
    </lineage>
</organism>
<proteinExistence type="predicted"/>
<dbReference type="VEuPathDB" id="FungiDB:ASPFODRAFT_38815"/>
<evidence type="ECO:0000313" key="2">
    <source>
        <dbReference type="Proteomes" id="UP000184063"/>
    </source>
</evidence>
<dbReference type="EMBL" id="KV878236">
    <property type="protein sequence ID" value="OJZ91680.1"/>
    <property type="molecule type" value="Genomic_DNA"/>
</dbReference>
<dbReference type="AlphaFoldDB" id="A0A1M3TXY6"/>
<reference evidence="2" key="1">
    <citation type="journal article" date="2017" name="Genome Biol.">
        <title>Comparative genomics reveals high biological diversity and specific adaptations in the industrially and medically important fungal genus Aspergillus.</title>
        <authorList>
            <person name="de Vries R.P."/>
            <person name="Riley R."/>
            <person name="Wiebenga A."/>
            <person name="Aguilar-Osorio G."/>
            <person name="Amillis S."/>
            <person name="Uchima C.A."/>
            <person name="Anderluh G."/>
            <person name="Asadollahi M."/>
            <person name="Askin M."/>
            <person name="Barry K."/>
            <person name="Battaglia E."/>
            <person name="Bayram O."/>
            <person name="Benocci T."/>
            <person name="Braus-Stromeyer S.A."/>
            <person name="Caldana C."/>
            <person name="Canovas D."/>
            <person name="Cerqueira G.C."/>
            <person name="Chen F."/>
            <person name="Chen W."/>
            <person name="Choi C."/>
            <person name="Clum A."/>
            <person name="Dos Santos R.A."/>
            <person name="Damasio A.R."/>
            <person name="Diallinas G."/>
            <person name="Emri T."/>
            <person name="Fekete E."/>
            <person name="Flipphi M."/>
            <person name="Freyberg S."/>
            <person name="Gallo A."/>
            <person name="Gournas C."/>
            <person name="Habgood R."/>
            <person name="Hainaut M."/>
            <person name="Harispe M.L."/>
            <person name="Henrissat B."/>
            <person name="Hilden K.S."/>
            <person name="Hope R."/>
            <person name="Hossain A."/>
            <person name="Karabika E."/>
            <person name="Karaffa L."/>
            <person name="Karanyi Z."/>
            <person name="Krasevec N."/>
            <person name="Kuo A."/>
            <person name="Kusch H."/>
            <person name="LaButti K."/>
            <person name="Lagendijk E.L."/>
            <person name="Lapidus A."/>
            <person name="Levasseur A."/>
            <person name="Lindquist E."/>
            <person name="Lipzen A."/>
            <person name="Logrieco A.F."/>
            <person name="MacCabe A."/>
            <person name="Maekelae M.R."/>
            <person name="Malavazi I."/>
            <person name="Melin P."/>
            <person name="Meyer V."/>
            <person name="Mielnichuk N."/>
            <person name="Miskei M."/>
            <person name="Molnar A.P."/>
            <person name="Mule G."/>
            <person name="Ngan C.Y."/>
            <person name="Orejas M."/>
            <person name="Orosz E."/>
            <person name="Ouedraogo J.P."/>
            <person name="Overkamp K.M."/>
            <person name="Park H.-S."/>
            <person name="Perrone G."/>
            <person name="Piumi F."/>
            <person name="Punt P.J."/>
            <person name="Ram A.F."/>
            <person name="Ramon A."/>
            <person name="Rauscher S."/>
            <person name="Record E."/>
            <person name="Riano-Pachon D.M."/>
            <person name="Robert V."/>
            <person name="Roehrig J."/>
            <person name="Ruller R."/>
            <person name="Salamov A."/>
            <person name="Salih N.S."/>
            <person name="Samson R.A."/>
            <person name="Sandor E."/>
            <person name="Sanguinetti M."/>
            <person name="Schuetze T."/>
            <person name="Sepcic K."/>
            <person name="Shelest E."/>
            <person name="Sherlock G."/>
            <person name="Sophianopoulou V."/>
            <person name="Squina F.M."/>
            <person name="Sun H."/>
            <person name="Susca A."/>
            <person name="Todd R.B."/>
            <person name="Tsang A."/>
            <person name="Unkles S.E."/>
            <person name="van de Wiele N."/>
            <person name="van Rossen-Uffink D."/>
            <person name="Oliveira J.V."/>
            <person name="Vesth T.C."/>
            <person name="Visser J."/>
            <person name="Yu J.-H."/>
            <person name="Zhou M."/>
            <person name="Andersen M.R."/>
            <person name="Archer D.B."/>
            <person name="Baker S.E."/>
            <person name="Benoit I."/>
            <person name="Brakhage A.A."/>
            <person name="Braus G.H."/>
            <person name="Fischer R."/>
            <person name="Frisvad J.C."/>
            <person name="Goldman G.H."/>
            <person name="Houbraken J."/>
            <person name="Oakley B."/>
            <person name="Pocsi I."/>
            <person name="Scazzocchio C."/>
            <person name="Seiboth B."/>
            <person name="vanKuyk P.A."/>
            <person name="Wortman J."/>
            <person name="Dyer P.S."/>
            <person name="Grigoriev I.V."/>
        </authorList>
    </citation>
    <scope>NUCLEOTIDE SEQUENCE [LARGE SCALE GENOMIC DNA]</scope>
    <source>
        <strain evidence="2">CBS 106.47</strain>
    </source>
</reference>
<protein>
    <submittedName>
        <fullName evidence="1">Uncharacterized protein</fullName>
    </submittedName>
</protein>
<dbReference type="Proteomes" id="UP000184063">
    <property type="component" value="Unassembled WGS sequence"/>
</dbReference>
<sequence length="53" mass="5552">MKGTETLPSFLAILGSSQCVLSFEVVVRPLVETLAGHSVGRGRISPSIGRPLS</sequence>
<gene>
    <name evidence="1" type="ORF">ASPFODRAFT_38815</name>
</gene>